<feature type="domain" description="Dihydroorotate dehydrogenase catalytic" evidence="12">
    <location>
        <begin position="187"/>
        <end position="377"/>
    </location>
</feature>
<dbReference type="EMBL" id="JAZHXI010000009">
    <property type="protein sequence ID" value="KAL2068482.1"/>
    <property type="molecule type" value="Genomic_DNA"/>
</dbReference>
<dbReference type="InterPro" id="IPR023359">
    <property type="entry name" value="Dihydro_DH_chainA_dom2"/>
</dbReference>
<evidence type="ECO:0000259" key="12">
    <source>
        <dbReference type="Pfam" id="PF01180"/>
    </source>
</evidence>
<comment type="caution">
    <text evidence="13">The sequence shown here is derived from an EMBL/GenBank/DDBJ whole genome shotgun (WGS) entry which is preliminary data.</text>
</comment>
<dbReference type="PANTHER" id="PTHR48109">
    <property type="entry name" value="DIHYDROOROTATE DEHYDROGENASE (QUINONE), MITOCHONDRIAL-RELATED"/>
    <property type="match status" value="1"/>
</dbReference>
<evidence type="ECO:0000256" key="6">
    <source>
        <dbReference type="ARBA" id="ARBA00022490"/>
    </source>
</evidence>
<dbReference type="CDD" id="cd04741">
    <property type="entry name" value="DHOD_1A_like"/>
    <property type="match status" value="1"/>
</dbReference>
<gene>
    <name evidence="13" type="ORF">VTL71DRAFT_16580</name>
</gene>
<dbReference type="Proteomes" id="UP001595075">
    <property type="component" value="Unassembled WGS sequence"/>
</dbReference>
<accession>A0ABR4CEU5</accession>
<dbReference type="InterPro" id="IPR005720">
    <property type="entry name" value="Dihydroorotate_DH_cat"/>
</dbReference>
<proteinExistence type="inferred from homology"/>
<comment type="subcellular location">
    <subcellularLocation>
        <location evidence="2 11">Cytoplasm</location>
    </subcellularLocation>
</comment>
<comment type="function">
    <text evidence="11">Catalyzes the conversion of dihydroorotate to orotate with fumarate as the electron acceptor.</text>
</comment>
<dbReference type="SUPFAM" id="SSF51395">
    <property type="entry name" value="FMN-linked oxidoreductases"/>
    <property type="match status" value="1"/>
</dbReference>
<comment type="catalytic activity">
    <reaction evidence="11">
        <text>(S)-dihydroorotate + fumarate = orotate + succinate</text>
        <dbReference type="Rhea" id="RHEA:30059"/>
        <dbReference type="ChEBI" id="CHEBI:29806"/>
        <dbReference type="ChEBI" id="CHEBI:30031"/>
        <dbReference type="ChEBI" id="CHEBI:30839"/>
        <dbReference type="ChEBI" id="CHEBI:30864"/>
        <dbReference type="EC" id="1.3.98.1"/>
    </reaction>
</comment>
<keyword evidence="8 11" id="KW-0288">FMN</keyword>
<evidence type="ECO:0000256" key="9">
    <source>
        <dbReference type="ARBA" id="ARBA00022975"/>
    </source>
</evidence>
<dbReference type="InterPro" id="IPR013785">
    <property type="entry name" value="Aldolase_TIM"/>
</dbReference>
<comment type="subunit">
    <text evidence="11">Homodimer.</text>
</comment>
<protein>
    <recommendedName>
        <fullName evidence="5 11">Dihydroorotate dehydrogenase (fumarate)</fullName>
        <ecNumber evidence="11">1.3.98.1</ecNumber>
    </recommendedName>
    <alternativeName>
        <fullName evidence="11">Dihydroorotate oxidase</fullName>
    </alternativeName>
</protein>
<dbReference type="Pfam" id="PF01180">
    <property type="entry name" value="DHO_dh"/>
    <property type="match status" value="1"/>
</dbReference>
<comment type="similarity">
    <text evidence="4 11">Belongs to the dihydroorotate dehydrogenase family. Type 1 subfamily.</text>
</comment>
<keyword evidence="6 11" id="KW-0963">Cytoplasm</keyword>
<dbReference type="EC" id="1.3.98.1" evidence="11"/>
<sequence>MTAKQPQILPFEQDEALFSISPPLLNSANPWATTEADLLALHNCPYTGAVTIRTSLWKAFIQHPSTHQYTFFSSSVGHATAEINVNLAEGRGHALPGETSSLNTLGYSPIAFEEYVSMLVRLSRNSTLKLKRDGKAKPFIVSVTGSAEEVGRCYEHLLEVLNEPEKSYPVYEEFSTPSGNGLGLDLMMEINLSCPNIPEKPPPAYDGSSLTEYITAVRYAKGRAPKTYTRGLHVGIKTPPYTYQGQFHTLIDALNGSTGLEGGCPISFISATNTLGSCLVLDEKNDAALGSANGMGIGGLAGDALHPIALGNVKTIRAMLDSSKYEDVRKIAIIGIGGVSDAAGYTRMMSVGAAAIGVGTALGREGVAVFEKIAKGVDTST</sequence>
<keyword evidence="7 11" id="KW-0285">Flavoprotein</keyword>
<keyword evidence="14" id="KW-1185">Reference proteome</keyword>
<keyword evidence="10 11" id="KW-0560">Oxidoreductase</keyword>
<organism evidence="13 14">
    <name type="scientific">Oculimacula yallundae</name>
    <dbReference type="NCBI Taxonomy" id="86028"/>
    <lineage>
        <taxon>Eukaryota</taxon>
        <taxon>Fungi</taxon>
        <taxon>Dikarya</taxon>
        <taxon>Ascomycota</taxon>
        <taxon>Pezizomycotina</taxon>
        <taxon>Leotiomycetes</taxon>
        <taxon>Helotiales</taxon>
        <taxon>Ploettnerulaceae</taxon>
        <taxon>Oculimacula</taxon>
    </lineage>
</organism>
<name>A0ABR4CEU5_9HELO</name>
<evidence type="ECO:0000256" key="3">
    <source>
        <dbReference type="ARBA" id="ARBA00004725"/>
    </source>
</evidence>
<evidence type="ECO:0000256" key="8">
    <source>
        <dbReference type="ARBA" id="ARBA00022643"/>
    </source>
</evidence>
<dbReference type="InterPro" id="IPR033886">
    <property type="entry name" value="DHOD_1A"/>
</dbReference>
<evidence type="ECO:0000256" key="2">
    <source>
        <dbReference type="ARBA" id="ARBA00004496"/>
    </source>
</evidence>
<evidence type="ECO:0000313" key="14">
    <source>
        <dbReference type="Proteomes" id="UP001595075"/>
    </source>
</evidence>
<evidence type="ECO:0000256" key="7">
    <source>
        <dbReference type="ARBA" id="ARBA00022630"/>
    </source>
</evidence>
<dbReference type="Gene3D" id="3.20.20.70">
    <property type="entry name" value="Aldolase class I"/>
    <property type="match status" value="1"/>
</dbReference>
<evidence type="ECO:0000256" key="1">
    <source>
        <dbReference type="ARBA" id="ARBA00001917"/>
    </source>
</evidence>
<dbReference type="PANTHER" id="PTHR48109:SF1">
    <property type="entry name" value="DIHYDROOROTATE DEHYDROGENASE (FUMARATE)"/>
    <property type="match status" value="1"/>
</dbReference>
<evidence type="ECO:0000256" key="11">
    <source>
        <dbReference type="RuleBase" id="RU364042"/>
    </source>
</evidence>
<dbReference type="Gene3D" id="2.30.26.10">
    <property type="entry name" value="Dihydroorotate Dehydrogenase A, chain A, domain 2"/>
    <property type="match status" value="1"/>
</dbReference>
<evidence type="ECO:0000256" key="5">
    <source>
        <dbReference type="ARBA" id="ARBA00021374"/>
    </source>
</evidence>
<evidence type="ECO:0000313" key="13">
    <source>
        <dbReference type="EMBL" id="KAL2068482.1"/>
    </source>
</evidence>
<reference evidence="13 14" key="1">
    <citation type="journal article" date="2024" name="Commun. Biol.">
        <title>Comparative genomic analysis of thermophilic fungi reveals convergent evolutionary adaptations and gene losses.</title>
        <authorList>
            <person name="Steindorff A.S."/>
            <person name="Aguilar-Pontes M.V."/>
            <person name="Robinson A.J."/>
            <person name="Andreopoulos B."/>
            <person name="LaButti K."/>
            <person name="Kuo A."/>
            <person name="Mondo S."/>
            <person name="Riley R."/>
            <person name="Otillar R."/>
            <person name="Haridas S."/>
            <person name="Lipzen A."/>
            <person name="Grimwood J."/>
            <person name="Schmutz J."/>
            <person name="Clum A."/>
            <person name="Reid I.D."/>
            <person name="Moisan M.C."/>
            <person name="Butler G."/>
            <person name="Nguyen T.T.M."/>
            <person name="Dewar K."/>
            <person name="Conant G."/>
            <person name="Drula E."/>
            <person name="Henrissat B."/>
            <person name="Hansel C."/>
            <person name="Singer S."/>
            <person name="Hutchinson M.I."/>
            <person name="de Vries R.P."/>
            <person name="Natvig D.O."/>
            <person name="Powell A.J."/>
            <person name="Tsang A."/>
            <person name="Grigoriev I.V."/>
        </authorList>
    </citation>
    <scope>NUCLEOTIDE SEQUENCE [LARGE SCALE GENOMIC DNA]</scope>
    <source>
        <strain evidence="13 14">CBS 494.80</strain>
    </source>
</reference>
<comment type="cofactor">
    <cofactor evidence="1 11">
        <name>FMN</name>
        <dbReference type="ChEBI" id="CHEBI:58210"/>
    </cofactor>
</comment>
<comment type="pathway">
    <text evidence="3 11">Pyrimidine metabolism; UMP biosynthesis via de novo pathway.</text>
</comment>
<dbReference type="InterPro" id="IPR050074">
    <property type="entry name" value="DHO_dehydrogenase"/>
</dbReference>
<evidence type="ECO:0000256" key="4">
    <source>
        <dbReference type="ARBA" id="ARBA00008008"/>
    </source>
</evidence>
<keyword evidence="9 11" id="KW-0665">Pyrimidine biosynthesis</keyword>
<evidence type="ECO:0000256" key="10">
    <source>
        <dbReference type="ARBA" id="ARBA00023002"/>
    </source>
</evidence>